<dbReference type="STRING" id="502025.Hoch_2681"/>
<feature type="domain" description="Protein kinase" evidence="9">
    <location>
        <begin position="44"/>
        <end position="308"/>
    </location>
</feature>
<accession>D0LM34</accession>
<dbReference type="GO" id="GO:0004674">
    <property type="term" value="F:protein serine/threonine kinase activity"/>
    <property type="evidence" value="ECO:0007669"/>
    <property type="project" value="UniProtKB-KW"/>
</dbReference>
<reference evidence="10 11" key="1">
    <citation type="journal article" date="2010" name="Stand. Genomic Sci.">
        <title>Complete genome sequence of Haliangium ochraceum type strain (SMP-2).</title>
        <authorList>
            <consortium name="US DOE Joint Genome Institute (JGI-PGF)"/>
            <person name="Ivanova N."/>
            <person name="Daum C."/>
            <person name="Lang E."/>
            <person name="Abt B."/>
            <person name="Kopitz M."/>
            <person name="Saunders E."/>
            <person name="Lapidus A."/>
            <person name="Lucas S."/>
            <person name="Glavina Del Rio T."/>
            <person name="Nolan M."/>
            <person name="Tice H."/>
            <person name="Copeland A."/>
            <person name="Cheng J.F."/>
            <person name="Chen F."/>
            <person name="Bruce D."/>
            <person name="Goodwin L."/>
            <person name="Pitluck S."/>
            <person name="Mavromatis K."/>
            <person name="Pati A."/>
            <person name="Mikhailova N."/>
            <person name="Chen A."/>
            <person name="Palaniappan K."/>
            <person name="Land M."/>
            <person name="Hauser L."/>
            <person name="Chang Y.J."/>
            <person name="Jeffries C.D."/>
            <person name="Detter J.C."/>
            <person name="Brettin T."/>
            <person name="Rohde M."/>
            <person name="Goker M."/>
            <person name="Bristow J."/>
            <person name="Markowitz V."/>
            <person name="Eisen J.A."/>
            <person name="Hugenholtz P."/>
            <person name="Kyrpides N.C."/>
            <person name="Klenk H.P."/>
        </authorList>
    </citation>
    <scope>NUCLEOTIDE SEQUENCE [LARGE SCALE GENOMIC DNA]</scope>
    <source>
        <strain evidence="11">DSM 14365 / CIP 107738 / JCM 11303 / AJ 13395 / SMP-2</strain>
    </source>
</reference>
<dbReference type="EC" id="2.7.11.1" evidence="2"/>
<dbReference type="CDD" id="cd14014">
    <property type="entry name" value="STKc_PknB_like"/>
    <property type="match status" value="1"/>
</dbReference>
<evidence type="ECO:0000313" key="10">
    <source>
        <dbReference type="EMBL" id="ACY15212.1"/>
    </source>
</evidence>
<evidence type="ECO:0000256" key="1">
    <source>
        <dbReference type="ARBA" id="ARBA00010886"/>
    </source>
</evidence>
<feature type="region of interest" description="Disordered" evidence="8">
    <location>
        <begin position="873"/>
        <end position="896"/>
    </location>
</feature>
<dbReference type="SMART" id="SM00028">
    <property type="entry name" value="TPR"/>
    <property type="match status" value="6"/>
</dbReference>
<feature type="binding site" evidence="7">
    <location>
        <position position="73"/>
    </location>
    <ligand>
        <name>ATP</name>
        <dbReference type="ChEBI" id="CHEBI:30616"/>
    </ligand>
</feature>
<dbReference type="InterPro" id="IPR011990">
    <property type="entry name" value="TPR-like_helical_dom_sf"/>
</dbReference>
<keyword evidence="6 7" id="KW-0067">ATP-binding</keyword>
<keyword evidence="4 7" id="KW-0547">Nucleotide-binding</keyword>
<dbReference type="InterPro" id="IPR000719">
    <property type="entry name" value="Prot_kinase_dom"/>
</dbReference>
<evidence type="ECO:0000256" key="6">
    <source>
        <dbReference type="ARBA" id="ARBA00022840"/>
    </source>
</evidence>
<dbReference type="InterPro" id="IPR008271">
    <property type="entry name" value="Ser/Thr_kinase_AS"/>
</dbReference>
<dbReference type="AlphaFoldDB" id="D0LM34"/>
<keyword evidence="3" id="KW-0808">Transferase</keyword>
<dbReference type="GO" id="GO:0005524">
    <property type="term" value="F:ATP binding"/>
    <property type="evidence" value="ECO:0007669"/>
    <property type="project" value="UniProtKB-UniRule"/>
</dbReference>
<dbReference type="PROSITE" id="PS00107">
    <property type="entry name" value="PROTEIN_KINASE_ATP"/>
    <property type="match status" value="1"/>
</dbReference>
<sequence length="1273" mass="137732">MPRCSTCHRRLALGRPCPVDGTPAPPPSLSPLGEESPPPVLPGYDTGALLGRGGFASVWEVYQPGDDQPWAIKIGHGSDIWSRSRLEREAEALRRVGAPHVPQILQSGVLADERPYIVMELLEGVTLAQALEMRTEPPPLTWLFQVANGVLVALAHMHAAGLVHCDLKPENIFLAEGSAERVRLVDLGLAVDPRAENLGDGDDDGPTLGAGAGSIEYMAPEQIRGDSDIDIPSDIYAFGVLLYEMATLRPPFVGDAATIEYGHLYLRPPRPQNFAPVPGPLASLILSCLAKAAVGRPAPVSLLRERLAPTRDGILRSAGAGRPVPLSEESSRPITLLAGRKQPGVVLVADAAAIGAHAFDRQVREHGGFVGRRSREHAIAVFLGTELEDPARAALACARTLVSGLGCGVALHAAALAVRERRRGPPVVRGPAVETPDAWLPPAPWHGVLLTHAMAASLPAASIRESPHAGVFQLAVDEPAPGDESHLFGRADVMMRASESLRTCLETATPGLFTVLSAQGMGRSRLLREFEEMAWQTCPEAVRHRVSAADPNAEAALAVPEPGTPLIVLVDDAHLARDAFLDRLELLTLDTDNAPVWVAVAALPRLEELRPRWGVRANRHERVEIGPLDEEAAVALCAELLLPAEYPPADFLRALVAWAGGRPLYLARLVAELKRRGLVRPRASGGGYYVAAGEFDRMPAAAVEQWLASRELDSMTPELAACARLCAVLGTTFLQAELAHVLDALERAGGAGTTMDAGVGLSSLVQRGLIQELAPGRFTFASAAFREAIHALLGAADRADIHAHASDYWRRQLAFRAANPFALDRFAHHAEACGHRGEAARAYLRLGDMARTGYRDSSADSLYSAALRALTDARPNSREDGEQGGRADDDDPAGQLHAAVLGGRGHVRYRLHRIGEALADLRDARVVAEARGDQRSAIALLLEEATALDWAGRFEESSECAEQARARARAHHLDGEDEPLSAPLALAAGRSHWRRGQVREAIAALDHAVACARQVGDEQSECISLLLVALALVLDGQLDEAELRFSEVIRRCEANGDGLHLCGAYANRMFLWSARKHAERAVADLRRAIAVAREIGNPAPETTATHNLAELLYWSGDDDEAMAMANRALRLHERFGEADIPEHALLVARIHAARGEIAEAHAQLTWIESECAEESRSTATRVLEDMLRLVIASSTRRPVHAGDWNELLERAREAVPGEELVEILWWQARLAVRLARWREAARALEEARDLLDEVPIWRQRLDALAERIPEYAL</sequence>
<protein>
    <recommendedName>
        <fullName evidence="2">non-specific serine/threonine protein kinase</fullName>
        <ecNumber evidence="2">2.7.11.1</ecNumber>
    </recommendedName>
</protein>
<proteinExistence type="inferred from homology"/>
<evidence type="ECO:0000313" key="11">
    <source>
        <dbReference type="Proteomes" id="UP000001880"/>
    </source>
</evidence>
<dbReference type="SUPFAM" id="SSF56112">
    <property type="entry name" value="Protein kinase-like (PK-like)"/>
    <property type="match status" value="1"/>
</dbReference>
<feature type="region of interest" description="Disordered" evidence="8">
    <location>
        <begin position="18"/>
        <end position="39"/>
    </location>
</feature>
<dbReference type="eggNOG" id="COG0457">
    <property type="taxonomic scope" value="Bacteria"/>
</dbReference>
<dbReference type="PROSITE" id="PS50011">
    <property type="entry name" value="PROTEIN_KINASE_DOM"/>
    <property type="match status" value="1"/>
</dbReference>
<dbReference type="Gene3D" id="1.25.40.10">
    <property type="entry name" value="Tetratricopeptide repeat domain"/>
    <property type="match status" value="1"/>
</dbReference>
<gene>
    <name evidence="10" type="ordered locus">Hoch_2681</name>
</gene>
<dbReference type="Pfam" id="PF00069">
    <property type="entry name" value="Pkinase"/>
    <property type="match status" value="1"/>
</dbReference>
<evidence type="ECO:0000256" key="3">
    <source>
        <dbReference type="ARBA" id="ARBA00022679"/>
    </source>
</evidence>
<dbReference type="HOGENOM" id="CLU_006681_0_0_7"/>
<dbReference type="KEGG" id="hoh:Hoch_2681"/>
<dbReference type="PANTHER" id="PTHR43671:SF13">
    <property type="entry name" value="SERINE_THREONINE-PROTEIN KINASE NEK2"/>
    <property type="match status" value="1"/>
</dbReference>
<dbReference type="InterPro" id="IPR050660">
    <property type="entry name" value="NEK_Ser/Thr_kinase"/>
</dbReference>
<evidence type="ECO:0000256" key="5">
    <source>
        <dbReference type="ARBA" id="ARBA00022777"/>
    </source>
</evidence>
<name>D0LM34_HALO1</name>
<evidence type="ECO:0000256" key="7">
    <source>
        <dbReference type="PROSITE-ProRule" id="PRU10141"/>
    </source>
</evidence>
<comment type="similarity">
    <text evidence="1">Belongs to the protein kinase superfamily. NEK Ser/Thr protein kinase family. NIMA subfamily.</text>
</comment>
<dbReference type="SUPFAM" id="SSF48452">
    <property type="entry name" value="TPR-like"/>
    <property type="match status" value="2"/>
</dbReference>
<dbReference type="Proteomes" id="UP000001880">
    <property type="component" value="Chromosome"/>
</dbReference>
<dbReference type="InterPro" id="IPR019734">
    <property type="entry name" value="TPR_rpt"/>
</dbReference>
<dbReference type="PANTHER" id="PTHR43671">
    <property type="entry name" value="SERINE/THREONINE-PROTEIN KINASE NEK"/>
    <property type="match status" value="1"/>
</dbReference>
<evidence type="ECO:0000256" key="8">
    <source>
        <dbReference type="SAM" id="MobiDB-lite"/>
    </source>
</evidence>
<dbReference type="InterPro" id="IPR017441">
    <property type="entry name" value="Protein_kinase_ATP_BS"/>
</dbReference>
<keyword evidence="5 10" id="KW-0418">Kinase</keyword>
<dbReference type="PROSITE" id="PS00108">
    <property type="entry name" value="PROTEIN_KINASE_ST"/>
    <property type="match status" value="1"/>
</dbReference>
<keyword evidence="10" id="KW-0723">Serine/threonine-protein kinase</keyword>
<organism evidence="10 11">
    <name type="scientific">Haliangium ochraceum (strain DSM 14365 / JCM 11303 / SMP-2)</name>
    <dbReference type="NCBI Taxonomy" id="502025"/>
    <lineage>
        <taxon>Bacteria</taxon>
        <taxon>Pseudomonadati</taxon>
        <taxon>Myxococcota</taxon>
        <taxon>Polyangia</taxon>
        <taxon>Haliangiales</taxon>
        <taxon>Kofleriaceae</taxon>
        <taxon>Haliangium</taxon>
    </lineage>
</organism>
<evidence type="ECO:0000256" key="4">
    <source>
        <dbReference type="ARBA" id="ARBA00022741"/>
    </source>
</evidence>
<keyword evidence="11" id="KW-1185">Reference proteome</keyword>
<feature type="compositionally biased region" description="Basic and acidic residues" evidence="8">
    <location>
        <begin position="875"/>
        <end position="887"/>
    </location>
</feature>
<dbReference type="eggNOG" id="COG0515">
    <property type="taxonomic scope" value="Bacteria"/>
</dbReference>
<evidence type="ECO:0000259" key="9">
    <source>
        <dbReference type="PROSITE" id="PS50011"/>
    </source>
</evidence>
<dbReference type="SMART" id="SM00220">
    <property type="entry name" value="S_TKc"/>
    <property type="match status" value="1"/>
</dbReference>
<dbReference type="InterPro" id="IPR011009">
    <property type="entry name" value="Kinase-like_dom_sf"/>
</dbReference>
<evidence type="ECO:0000256" key="2">
    <source>
        <dbReference type="ARBA" id="ARBA00012513"/>
    </source>
</evidence>
<dbReference type="EMBL" id="CP001804">
    <property type="protein sequence ID" value="ACY15212.1"/>
    <property type="molecule type" value="Genomic_DNA"/>
</dbReference>
<dbReference type="Gene3D" id="1.10.510.10">
    <property type="entry name" value="Transferase(Phosphotransferase) domain 1"/>
    <property type="match status" value="1"/>
</dbReference>